<proteinExistence type="predicted"/>
<name>A0A3E0VGQ0_9MICO</name>
<evidence type="ECO:0000313" key="2">
    <source>
        <dbReference type="Proteomes" id="UP000256486"/>
    </source>
</evidence>
<dbReference type="AlphaFoldDB" id="A0A3E0VGQ0"/>
<comment type="caution">
    <text evidence="1">The sequence shown here is derived from an EMBL/GenBank/DDBJ whole genome shotgun (WGS) entry which is preliminary data.</text>
</comment>
<dbReference type="Proteomes" id="UP000256486">
    <property type="component" value="Unassembled WGS sequence"/>
</dbReference>
<sequence>MSTTFAEPRLPAQFAPTTLERAEWSALEQAHQLRADALTAGWRARRQTGEAHPVDDFLFTYYPYRPSLLRRWHPGAGVVLDGTAGLDRHEWRWYVPVDAAVGARRADADADADAGASAVDARGFLDAKTSTVTFIRNLLERTASRAARFSCFGLHEWAMVYRVAEGEVRHEALPLRLTAAETDAVVEQNRITCSHFDAFRFFTPEARPTNELQLTRESQPEHEQPGCLHAGMDVYKWAIKLGPLVPGEVLLDCFELARDIRQLDMQASPYDVTAYGLEPVRIESAEGKKTYAAAQRRFTERSNALRLAVVEAIDTARRI</sequence>
<dbReference type="EMBL" id="NBWZ01000001">
    <property type="protein sequence ID" value="RFA09126.1"/>
    <property type="molecule type" value="Genomic_DNA"/>
</dbReference>
<organism evidence="1 2">
    <name type="scientific">Subtercola boreus</name>
    <dbReference type="NCBI Taxonomy" id="120213"/>
    <lineage>
        <taxon>Bacteria</taxon>
        <taxon>Bacillati</taxon>
        <taxon>Actinomycetota</taxon>
        <taxon>Actinomycetes</taxon>
        <taxon>Micrococcales</taxon>
        <taxon>Microbacteriaceae</taxon>
        <taxon>Subtercola</taxon>
    </lineage>
</organism>
<evidence type="ECO:0000313" key="1">
    <source>
        <dbReference type="EMBL" id="RFA09126.1"/>
    </source>
</evidence>
<keyword evidence="2" id="KW-1185">Reference proteome</keyword>
<dbReference type="RefSeq" id="WP_116414523.1">
    <property type="nucleotide sequence ID" value="NZ_NBWZ01000001.1"/>
</dbReference>
<gene>
    <name evidence="1" type="ORF">B7R54_07720</name>
</gene>
<dbReference type="OrthoDB" id="9790578at2"/>
<accession>A0A3E0VGQ0</accession>
<protein>
    <submittedName>
        <fullName evidence="1">3-methyladenine DNA glycosylase</fullName>
    </submittedName>
</protein>
<reference evidence="1 2" key="1">
    <citation type="submission" date="2017-04" db="EMBL/GenBank/DDBJ databases">
        <title>Comparative genome analysis of Subtercola boreus.</title>
        <authorList>
            <person name="Cho Y.-J."/>
            <person name="Cho A."/>
            <person name="Kim O.-S."/>
            <person name="Lee J.-I."/>
        </authorList>
    </citation>
    <scope>NUCLEOTIDE SEQUENCE [LARGE SCALE GENOMIC DNA]</scope>
    <source>
        <strain evidence="1 2">K300</strain>
    </source>
</reference>